<evidence type="ECO:0000259" key="4">
    <source>
        <dbReference type="Pfam" id="PF03807"/>
    </source>
</evidence>
<dbReference type="HAMAP" id="MF_01925">
    <property type="entry name" value="P5C_reductase"/>
    <property type="match status" value="1"/>
</dbReference>
<dbReference type="GO" id="GO:0004735">
    <property type="term" value="F:pyrroline-5-carboxylate reductase activity"/>
    <property type="evidence" value="ECO:0007669"/>
    <property type="project" value="InterPro"/>
</dbReference>
<feature type="domain" description="Pyrroline-5-carboxylate reductase dimerisation" evidence="5">
    <location>
        <begin position="159"/>
        <end position="262"/>
    </location>
</feature>
<dbReference type="NCBIfam" id="TIGR00112">
    <property type="entry name" value="proC"/>
    <property type="match status" value="1"/>
</dbReference>
<name>A0A6J6DWH3_9ZZZZ</name>
<dbReference type="PANTHER" id="PTHR11645">
    <property type="entry name" value="PYRROLINE-5-CARBOXYLATE REDUCTASE"/>
    <property type="match status" value="1"/>
</dbReference>
<sequence length="266" mass="28170">MKLGIVGTGNMGEAILKGLLDNVLTKNDVICVDKSPESLERISKKYQVQCSPDIAQIKDCEVVLLAVKPQNMDEVLPEMGKIISANTLIISIAVGITSSFIVNKLGISNAAVVRAMPNTPALVGKGVTGLAKGEFATDVQLTAAKNLLEAVGQVVVVNENQIDVVAAASGSGPAYYFYVTELLIDAAVAHGLTRDVAQVLVENTFVGSSALFENSDDDVIELRKKVTSPKGTTQAAIEFLESKDLKSIWQNALGAAIKRAEEISKN</sequence>
<keyword evidence="2" id="KW-0521">NADP</keyword>
<evidence type="ECO:0000259" key="5">
    <source>
        <dbReference type="Pfam" id="PF14748"/>
    </source>
</evidence>
<evidence type="ECO:0000256" key="1">
    <source>
        <dbReference type="ARBA" id="ARBA00005525"/>
    </source>
</evidence>
<dbReference type="InterPro" id="IPR000304">
    <property type="entry name" value="Pyrroline-COOH_reductase"/>
</dbReference>
<dbReference type="FunFam" id="1.10.3730.10:FF:000001">
    <property type="entry name" value="Pyrroline-5-carboxylate reductase"/>
    <property type="match status" value="1"/>
</dbReference>
<dbReference type="EMBL" id="CAEZTU010000001">
    <property type="protein sequence ID" value="CAB4568442.1"/>
    <property type="molecule type" value="Genomic_DNA"/>
</dbReference>
<evidence type="ECO:0000313" key="6">
    <source>
        <dbReference type="EMBL" id="CAB4568442.1"/>
    </source>
</evidence>
<gene>
    <name evidence="6" type="ORF">UFOPK1740_00037</name>
</gene>
<dbReference type="GO" id="GO:0055129">
    <property type="term" value="P:L-proline biosynthetic process"/>
    <property type="evidence" value="ECO:0007669"/>
    <property type="project" value="TreeGrafter"/>
</dbReference>
<dbReference type="Gene3D" id="1.10.3730.10">
    <property type="entry name" value="ProC C-terminal domain-like"/>
    <property type="match status" value="1"/>
</dbReference>
<comment type="similarity">
    <text evidence="1">Belongs to the pyrroline-5-carboxylate reductase family.</text>
</comment>
<dbReference type="InterPro" id="IPR036291">
    <property type="entry name" value="NAD(P)-bd_dom_sf"/>
</dbReference>
<dbReference type="Pfam" id="PF03807">
    <property type="entry name" value="F420_oxidored"/>
    <property type="match status" value="1"/>
</dbReference>
<dbReference type="InterPro" id="IPR028939">
    <property type="entry name" value="P5C_Rdtase_cat_N"/>
</dbReference>
<evidence type="ECO:0000256" key="2">
    <source>
        <dbReference type="ARBA" id="ARBA00022857"/>
    </source>
</evidence>
<protein>
    <submittedName>
        <fullName evidence="6">Unannotated protein</fullName>
    </submittedName>
</protein>
<dbReference type="PANTHER" id="PTHR11645:SF0">
    <property type="entry name" value="PYRROLINE-5-CARBOXYLATE REDUCTASE 3"/>
    <property type="match status" value="1"/>
</dbReference>
<keyword evidence="3" id="KW-0560">Oxidoreductase</keyword>
<evidence type="ECO:0000256" key="3">
    <source>
        <dbReference type="ARBA" id="ARBA00023002"/>
    </source>
</evidence>
<dbReference type="SUPFAM" id="SSF48179">
    <property type="entry name" value="6-phosphogluconate dehydrogenase C-terminal domain-like"/>
    <property type="match status" value="1"/>
</dbReference>
<reference evidence="6" key="1">
    <citation type="submission" date="2020-05" db="EMBL/GenBank/DDBJ databases">
        <authorList>
            <person name="Chiriac C."/>
            <person name="Salcher M."/>
            <person name="Ghai R."/>
            <person name="Kavagutti S V."/>
        </authorList>
    </citation>
    <scope>NUCLEOTIDE SEQUENCE</scope>
</reference>
<dbReference type="AlphaFoldDB" id="A0A6J6DWH3"/>
<accession>A0A6J6DWH3</accession>
<dbReference type="SUPFAM" id="SSF51735">
    <property type="entry name" value="NAD(P)-binding Rossmann-fold domains"/>
    <property type="match status" value="1"/>
</dbReference>
<dbReference type="InterPro" id="IPR008927">
    <property type="entry name" value="6-PGluconate_DH-like_C_sf"/>
</dbReference>
<proteinExistence type="inferred from homology"/>
<feature type="domain" description="Pyrroline-5-carboxylate reductase catalytic N-terminal" evidence="4">
    <location>
        <begin position="2"/>
        <end position="95"/>
    </location>
</feature>
<organism evidence="6">
    <name type="scientific">freshwater metagenome</name>
    <dbReference type="NCBI Taxonomy" id="449393"/>
    <lineage>
        <taxon>unclassified sequences</taxon>
        <taxon>metagenomes</taxon>
        <taxon>ecological metagenomes</taxon>
    </lineage>
</organism>
<dbReference type="Gene3D" id="3.40.50.720">
    <property type="entry name" value="NAD(P)-binding Rossmann-like Domain"/>
    <property type="match status" value="1"/>
</dbReference>
<dbReference type="InterPro" id="IPR029036">
    <property type="entry name" value="P5CR_dimer"/>
</dbReference>
<dbReference type="Pfam" id="PF14748">
    <property type="entry name" value="P5CR_dimer"/>
    <property type="match status" value="1"/>
</dbReference>
<dbReference type="PIRSF" id="PIRSF000193">
    <property type="entry name" value="Pyrrol-5-carb_rd"/>
    <property type="match status" value="1"/>
</dbReference>